<sequence length="48" mass="5395">MGDTENGFGKKRDKNQYGEVEKDKGKVKQKTELPKRPNKGANNKSDNS</sequence>
<feature type="region of interest" description="Disordered" evidence="1">
    <location>
        <begin position="1"/>
        <end position="48"/>
    </location>
</feature>
<proteinExistence type="predicted"/>
<evidence type="ECO:0000256" key="1">
    <source>
        <dbReference type="SAM" id="MobiDB-lite"/>
    </source>
</evidence>
<name>A0ABT8DKQ3_9FLAO</name>
<organism evidence="2 3">
    <name type="scientific">Aequorivita aurantiaca</name>
    <dbReference type="NCBI Taxonomy" id="3053356"/>
    <lineage>
        <taxon>Bacteria</taxon>
        <taxon>Pseudomonadati</taxon>
        <taxon>Bacteroidota</taxon>
        <taxon>Flavobacteriia</taxon>
        <taxon>Flavobacteriales</taxon>
        <taxon>Flavobacteriaceae</taxon>
        <taxon>Aequorivita</taxon>
    </lineage>
</organism>
<accession>A0ABT8DKQ3</accession>
<dbReference type="Proteomes" id="UP001244787">
    <property type="component" value="Unassembled WGS sequence"/>
</dbReference>
<protein>
    <submittedName>
        <fullName evidence="2">Uncharacterized protein</fullName>
    </submittedName>
</protein>
<feature type="compositionally biased region" description="Basic and acidic residues" evidence="1">
    <location>
        <begin position="8"/>
        <end position="35"/>
    </location>
</feature>
<reference evidence="2 3" key="1">
    <citation type="submission" date="2023-06" db="EMBL/GenBank/DDBJ databases">
        <authorList>
            <person name="Ye Y.-Q."/>
            <person name="Du Z.-J."/>
        </authorList>
    </citation>
    <scope>NUCLEOTIDE SEQUENCE [LARGE SCALE GENOMIC DNA]</scope>
    <source>
        <strain evidence="2 3">SDUM287046</strain>
    </source>
</reference>
<evidence type="ECO:0000313" key="2">
    <source>
        <dbReference type="EMBL" id="MDN3725487.1"/>
    </source>
</evidence>
<evidence type="ECO:0000313" key="3">
    <source>
        <dbReference type="Proteomes" id="UP001244787"/>
    </source>
</evidence>
<dbReference type="EMBL" id="JAUGQQ010000018">
    <property type="protein sequence ID" value="MDN3725487.1"/>
    <property type="molecule type" value="Genomic_DNA"/>
</dbReference>
<dbReference type="RefSeq" id="WP_290255579.1">
    <property type="nucleotide sequence ID" value="NZ_JAUGQQ010000018.1"/>
</dbReference>
<gene>
    <name evidence="2" type="ORF">QRD02_13945</name>
</gene>
<keyword evidence="3" id="KW-1185">Reference proteome</keyword>
<comment type="caution">
    <text evidence="2">The sequence shown here is derived from an EMBL/GenBank/DDBJ whole genome shotgun (WGS) entry which is preliminary data.</text>
</comment>